<dbReference type="RefSeq" id="WP_012544084.1">
    <property type="nucleotide sequence ID" value="NC_011295.1"/>
</dbReference>
<reference evidence="4 5" key="2">
    <citation type="journal article" date="2014" name="Genome Announc.">
        <title>Complete Genome Sequence of Coprothermobacter proteolyticus DSM 5265.</title>
        <authorList>
            <person name="Alexiev A."/>
            <person name="Coil D.A."/>
            <person name="Badger J.H."/>
            <person name="Enticknap J."/>
            <person name="Ward N."/>
            <person name="Robb F.T."/>
            <person name="Eisen J.A."/>
        </authorList>
    </citation>
    <scope>NUCLEOTIDE SEQUENCE [LARGE SCALE GENOMIC DNA]</scope>
    <source>
        <strain evidence="5">ATCC 35245 / DSM 5265 / OCM 4 / BT</strain>
    </source>
</reference>
<accession>B5YA06</accession>
<keyword evidence="5" id="KW-1185">Reference proteome</keyword>
<feature type="domain" description="Bifunctional glucose-6-phosphate/mannose-6-phosphate isomerase C-terminal" evidence="3">
    <location>
        <begin position="171"/>
        <end position="317"/>
    </location>
</feature>
<dbReference type="EMBL" id="CP001145">
    <property type="protein sequence ID" value="ACI17432.1"/>
    <property type="molecule type" value="Genomic_DNA"/>
</dbReference>
<evidence type="ECO:0000256" key="2">
    <source>
        <dbReference type="ARBA" id="ARBA00023235"/>
    </source>
</evidence>
<keyword evidence="2" id="KW-0413">Isomerase</keyword>
<evidence type="ECO:0000259" key="3">
    <source>
        <dbReference type="Pfam" id="PF10432"/>
    </source>
</evidence>
<name>B5YA06_COPPD</name>
<dbReference type="GO" id="GO:0097367">
    <property type="term" value="F:carbohydrate derivative binding"/>
    <property type="evidence" value="ECO:0007669"/>
    <property type="project" value="InterPro"/>
</dbReference>
<organism evidence="4 5">
    <name type="scientific">Coprothermobacter proteolyticus (strain ATCC 35245 / DSM 5265 / OCM 4 / BT)</name>
    <dbReference type="NCBI Taxonomy" id="309798"/>
    <lineage>
        <taxon>Bacteria</taxon>
        <taxon>Pseudomonadati</taxon>
        <taxon>Coprothermobacterota</taxon>
        <taxon>Coprothermobacteria</taxon>
        <taxon>Coprothermobacterales</taxon>
        <taxon>Coprothermobacteraceae</taxon>
        <taxon>Coprothermobacter</taxon>
    </lineage>
</organism>
<evidence type="ECO:0000256" key="1">
    <source>
        <dbReference type="ARBA" id="ARBA00010523"/>
    </source>
</evidence>
<sequence length="322" mass="36052">MTMEEMAESFPEWLLEAEELTKHLPFEEMSRKLIVGAMGGSAIGADFVNTAYYDVLPPIPVIRDYRLPFWIGDGTFIASSYSGNTEETLTLMSEAVKRKLQIVGVSSDGEVEKYCLEHNRPFVKLPAGLPPRMALPYSARVISVFVENLHGIKLPWKEAVAFLKKNMNVMKDEAQAIAEKLANTDAVYVFSSQRDYVLSMRFAGEISENAKEVAGFLYMTEANHNFLQGFQHGASPKVGIVVYEDTEKYERIELQSSFLLRKAEENGSPAVKIGLKGETRLERLLYGVLVGDFASIYMAEKKGIDAMPVHIITELKTFLKNA</sequence>
<dbReference type="eggNOG" id="COG2222">
    <property type="taxonomic scope" value="Bacteria"/>
</dbReference>
<dbReference type="InterPro" id="IPR019490">
    <property type="entry name" value="Glu6P/Mann6P_isomerase_C"/>
</dbReference>
<reference evidence="5" key="1">
    <citation type="submission" date="2008-08" db="EMBL/GenBank/DDBJ databases">
        <title>The complete genome sequence of Coprothermobacter proteolyticus strain ATCC 5245 / DSM 5265 / BT.</title>
        <authorList>
            <person name="Dodson R.J."/>
            <person name="Durkin A.S."/>
            <person name="Wu M."/>
            <person name="Eisen J."/>
            <person name="Sutton G."/>
        </authorList>
    </citation>
    <scope>NUCLEOTIDE SEQUENCE [LARGE SCALE GENOMIC DNA]</scope>
    <source>
        <strain evidence="5">ATCC 35245 / DSM 5265 / OCM 4 / BT</strain>
    </source>
</reference>
<dbReference type="HOGENOM" id="CLU_059687_2_0_9"/>
<evidence type="ECO:0000313" key="4">
    <source>
        <dbReference type="EMBL" id="ACI17432.1"/>
    </source>
</evidence>
<dbReference type="Proteomes" id="UP000001732">
    <property type="component" value="Chromosome"/>
</dbReference>
<gene>
    <name evidence="4" type="ordered locus">COPRO5265_1302</name>
</gene>
<comment type="similarity">
    <text evidence="1">Belongs to the PGI/PMI family.</text>
</comment>
<dbReference type="KEGG" id="cpo:COPRO5265_1302"/>
<dbReference type="Pfam" id="PF10432">
    <property type="entry name" value="bact-PGI_C"/>
    <property type="match status" value="1"/>
</dbReference>
<dbReference type="Gene3D" id="3.40.50.10490">
    <property type="entry name" value="Glucose-6-phosphate isomerase like protein, domain 1"/>
    <property type="match status" value="2"/>
</dbReference>
<dbReference type="OrthoDB" id="9771734at2"/>
<dbReference type="GO" id="GO:0004476">
    <property type="term" value="F:mannose-6-phosphate isomerase activity"/>
    <property type="evidence" value="ECO:0007669"/>
    <property type="project" value="InterPro"/>
</dbReference>
<dbReference type="GO" id="GO:0005975">
    <property type="term" value="P:carbohydrate metabolic process"/>
    <property type="evidence" value="ECO:0007669"/>
    <property type="project" value="InterPro"/>
</dbReference>
<dbReference type="InterPro" id="IPR046348">
    <property type="entry name" value="SIS_dom_sf"/>
</dbReference>
<dbReference type="SUPFAM" id="SSF53697">
    <property type="entry name" value="SIS domain"/>
    <property type="match status" value="1"/>
</dbReference>
<dbReference type="GO" id="GO:1901135">
    <property type="term" value="P:carbohydrate derivative metabolic process"/>
    <property type="evidence" value="ECO:0007669"/>
    <property type="project" value="InterPro"/>
</dbReference>
<proteinExistence type="inferred from homology"/>
<dbReference type="AlphaFoldDB" id="B5YA06"/>
<protein>
    <recommendedName>
        <fullName evidence="3">Bifunctional glucose-6-phosphate/mannose-6-phosphate isomerase C-terminal domain-containing protein</fullName>
    </recommendedName>
</protein>
<dbReference type="GO" id="GO:0004347">
    <property type="term" value="F:glucose-6-phosphate isomerase activity"/>
    <property type="evidence" value="ECO:0007669"/>
    <property type="project" value="InterPro"/>
</dbReference>
<evidence type="ECO:0000313" key="5">
    <source>
        <dbReference type="Proteomes" id="UP000001732"/>
    </source>
</evidence>
<dbReference type="STRING" id="309798.COPRO5265_1302"/>